<organism evidence="6 7">
    <name type="scientific">Coregonus suidteri</name>
    <dbReference type="NCBI Taxonomy" id="861788"/>
    <lineage>
        <taxon>Eukaryota</taxon>
        <taxon>Metazoa</taxon>
        <taxon>Chordata</taxon>
        <taxon>Craniata</taxon>
        <taxon>Vertebrata</taxon>
        <taxon>Euteleostomi</taxon>
        <taxon>Actinopterygii</taxon>
        <taxon>Neopterygii</taxon>
        <taxon>Teleostei</taxon>
        <taxon>Protacanthopterygii</taxon>
        <taxon>Salmoniformes</taxon>
        <taxon>Salmonidae</taxon>
        <taxon>Coregoninae</taxon>
        <taxon>Coregonus</taxon>
    </lineage>
</organism>
<keyword evidence="3" id="KW-0812">Transmembrane</keyword>
<dbReference type="PANTHER" id="PTHR14198">
    <property type="entry name" value="TRANSMEMBRANE 4 L6 FAMILY MEMBER 1-RELATED"/>
    <property type="match status" value="1"/>
</dbReference>
<evidence type="ECO:0000313" key="6">
    <source>
        <dbReference type="EMBL" id="KAK6323281.1"/>
    </source>
</evidence>
<dbReference type="AlphaFoldDB" id="A0AAN8NAE0"/>
<keyword evidence="4" id="KW-1133">Transmembrane helix</keyword>
<evidence type="ECO:0000313" key="7">
    <source>
        <dbReference type="Proteomes" id="UP001356427"/>
    </source>
</evidence>
<dbReference type="GO" id="GO:0016020">
    <property type="term" value="C:membrane"/>
    <property type="evidence" value="ECO:0007669"/>
    <property type="project" value="UniProtKB-SubCell"/>
</dbReference>
<dbReference type="EMBL" id="JAGTTL010000004">
    <property type="protein sequence ID" value="KAK6323281.1"/>
    <property type="molecule type" value="Genomic_DNA"/>
</dbReference>
<evidence type="ECO:0000256" key="4">
    <source>
        <dbReference type="ARBA" id="ARBA00022989"/>
    </source>
</evidence>
<protein>
    <submittedName>
        <fullName evidence="6">Uncharacterized protein</fullName>
    </submittedName>
</protein>
<evidence type="ECO:0000256" key="1">
    <source>
        <dbReference type="ARBA" id="ARBA00004141"/>
    </source>
</evidence>
<evidence type="ECO:0000256" key="2">
    <source>
        <dbReference type="ARBA" id="ARBA00006193"/>
    </source>
</evidence>
<keyword evidence="7" id="KW-1185">Reference proteome</keyword>
<dbReference type="Pfam" id="PF05805">
    <property type="entry name" value="L6_membrane"/>
    <property type="match status" value="1"/>
</dbReference>
<comment type="subcellular location">
    <subcellularLocation>
        <location evidence="1">Membrane</location>
        <topology evidence="1">Multi-pass membrane protein</topology>
    </subcellularLocation>
</comment>
<dbReference type="InterPro" id="IPR008661">
    <property type="entry name" value="L6_membrane"/>
</dbReference>
<name>A0AAN8NAE0_9TELE</name>
<comment type="caution">
    <text evidence="6">The sequence shown here is derived from an EMBL/GenBank/DDBJ whole genome shotgun (WGS) entry which is preliminary data.</text>
</comment>
<evidence type="ECO:0000256" key="5">
    <source>
        <dbReference type="ARBA" id="ARBA00023136"/>
    </source>
</evidence>
<keyword evidence="5" id="KW-0472">Membrane</keyword>
<dbReference type="PANTHER" id="PTHR14198:SF4">
    <property type="entry name" value="TRANSMEMBRANE 4 L6 FAMILY MEMBER 5"/>
    <property type="match status" value="1"/>
</dbReference>
<evidence type="ECO:0000256" key="3">
    <source>
        <dbReference type="ARBA" id="ARBA00022692"/>
    </source>
</evidence>
<reference evidence="6 7" key="1">
    <citation type="submission" date="2021-04" db="EMBL/GenBank/DDBJ databases">
        <authorList>
            <person name="De Guttry C."/>
            <person name="Zahm M."/>
            <person name="Klopp C."/>
            <person name="Cabau C."/>
            <person name="Louis A."/>
            <person name="Berthelot C."/>
            <person name="Parey E."/>
            <person name="Roest Crollius H."/>
            <person name="Montfort J."/>
            <person name="Robinson-Rechavi M."/>
            <person name="Bucao C."/>
            <person name="Bouchez O."/>
            <person name="Gislard M."/>
            <person name="Lluch J."/>
            <person name="Milhes M."/>
            <person name="Lampietro C."/>
            <person name="Lopez Roques C."/>
            <person name="Donnadieu C."/>
            <person name="Braasch I."/>
            <person name="Desvignes T."/>
            <person name="Postlethwait J."/>
            <person name="Bobe J."/>
            <person name="Wedekind C."/>
            <person name="Guiguen Y."/>
        </authorList>
    </citation>
    <scope>NUCLEOTIDE SEQUENCE [LARGE SCALE GENOMIC DNA]</scope>
    <source>
        <strain evidence="6">Cs_M1</strain>
        <tissue evidence="6">Blood</tissue>
    </source>
</reference>
<accession>A0AAN8NAE0</accession>
<dbReference type="Proteomes" id="UP001356427">
    <property type="component" value="Unassembled WGS sequence"/>
</dbReference>
<proteinExistence type="inferred from homology"/>
<sequence length="83" mass="9270">MAIERGVRHRFHHNTQTNGNRSYLFDHALWDLCVTPVNAAMWHLVLFSITLSLGGGLQLILCGIQVVNGCIGCVCGDYRDKEI</sequence>
<gene>
    <name evidence="6" type="ORF">J4Q44_G00056200</name>
</gene>
<comment type="similarity">
    <text evidence="2">Belongs to the L6 tetraspanin family.</text>
</comment>